<dbReference type="SUPFAM" id="SSF54189">
    <property type="entry name" value="Ribosomal proteins S24e, L23 and L15e"/>
    <property type="match status" value="1"/>
</dbReference>
<dbReference type="GO" id="GO:1990904">
    <property type="term" value="C:ribonucleoprotein complex"/>
    <property type="evidence" value="ECO:0007669"/>
    <property type="project" value="UniProtKB-KW"/>
</dbReference>
<evidence type="ECO:0000256" key="2">
    <source>
        <dbReference type="ARBA" id="ARBA00022980"/>
    </source>
</evidence>
<dbReference type="GO" id="GO:0003735">
    <property type="term" value="F:structural constituent of ribosome"/>
    <property type="evidence" value="ECO:0007669"/>
    <property type="project" value="InterPro"/>
</dbReference>
<dbReference type="InterPro" id="IPR012678">
    <property type="entry name" value="Ribosomal_uL23/eL15/eS24_sf"/>
</dbReference>
<dbReference type="Gene3D" id="3.30.70.3370">
    <property type="match status" value="1"/>
</dbReference>
<dbReference type="GeneID" id="92365038"/>
<dbReference type="EMBL" id="LRBS01000070">
    <property type="protein sequence ID" value="OII75970.1"/>
    <property type="molecule type" value="Genomic_DNA"/>
</dbReference>
<keyword evidence="2 5" id="KW-0689">Ribosomal protein</keyword>
<dbReference type="HAMAP" id="MF_00545">
    <property type="entry name" value="Ribosomal_eS24"/>
    <property type="match status" value="1"/>
</dbReference>
<dbReference type="Pfam" id="PF01282">
    <property type="entry name" value="Ribosomal_S24e"/>
    <property type="match status" value="1"/>
</dbReference>
<dbReference type="GO" id="GO:0006412">
    <property type="term" value="P:translation"/>
    <property type="evidence" value="ECO:0007669"/>
    <property type="project" value="InterPro"/>
</dbReference>
<dbReference type="AlphaFoldDB" id="A0A1J4MNX7"/>
<feature type="region of interest" description="Disordered" evidence="4">
    <location>
        <begin position="96"/>
        <end position="131"/>
    </location>
</feature>
<keyword evidence="3" id="KW-0687">Ribonucleoprotein</keyword>
<proteinExistence type="inferred from homology"/>
<protein>
    <submittedName>
        <fullName evidence="5">40s ribosomal protein S24</fullName>
    </submittedName>
</protein>
<evidence type="ECO:0000256" key="1">
    <source>
        <dbReference type="ARBA" id="ARBA00009680"/>
    </source>
</evidence>
<dbReference type="RefSeq" id="XP_067067816.1">
    <property type="nucleotide sequence ID" value="XM_067211093.1"/>
</dbReference>
<sequence length="131" mass="14723">MSNFTVRIRKFLNNPLLARKQFVVDVIHPGIGGVSKADLKEKLAKLYKVSDANCIVLFGFKTAFGGGHSSGFGLIYNNISALRKFEHKYRQIRMGILEKKTPTGRKGRKETKNRRKKVRGTDKAKVSGSKK</sequence>
<feature type="compositionally biased region" description="Basic residues" evidence="4">
    <location>
        <begin position="102"/>
        <end position="118"/>
    </location>
</feature>
<dbReference type="GO" id="GO:0005840">
    <property type="term" value="C:ribosome"/>
    <property type="evidence" value="ECO:0007669"/>
    <property type="project" value="UniProtKB-KW"/>
</dbReference>
<name>A0A1J4MNX7_9CRYT</name>
<keyword evidence="6" id="KW-1185">Reference proteome</keyword>
<reference evidence="5 6" key="1">
    <citation type="submission" date="2016-10" db="EMBL/GenBank/DDBJ databases">
        <title>Reductive evolution of mitochondrial metabolism and differential evolution of invasion-related proteins in Cryptosporidium.</title>
        <authorList>
            <person name="Liu S."/>
            <person name="Roellig D.M."/>
            <person name="Guo Y."/>
            <person name="Li N."/>
            <person name="Frace M.A."/>
            <person name="Tang K."/>
            <person name="Zhang L."/>
            <person name="Feng Y."/>
            <person name="Xiao L."/>
        </authorList>
    </citation>
    <scope>NUCLEOTIDE SEQUENCE [LARGE SCALE GENOMIC DNA]</scope>
    <source>
        <strain evidence="5">30847</strain>
    </source>
</reference>
<comment type="similarity">
    <text evidence="1">Belongs to the eukaryotic ribosomal protein eS24 family.</text>
</comment>
<evidence type="ECO:0000256" key="4">
    <source>
        <dbReference type="SAM" id="MobiDB-lite"/>
    </source>
</evidence>
<evidence type="ECO:0000313" key="6">
    <source>
        <dbReference type="Proteomes" id="UP000186804"/>
    </source>
</evidence>
<comment type="caution">
    <text evidence="5">The sequence shown here is derived from an EMBL/GenBank/DDBJ whole genome shotgun (WGS) entry which is preliminary data.</text>
</comment>
<evidence type="ECO:0000313" key="5">
    <source>
        <dbReference type="EMBL" id="OII75970.1"/>
    </source>
</evidence>
<dbReference type="FunFam" id="3.30.70.3370:FF:000001">
    <property type="entry name" value="40S ribosomal protein S24"/>
    <property type="match status" value="1"/>
</dbReference>
<dbReference type="OrthoDB" id="10251131at2759"/>
<dbReference type="Proteomes" id="UP000186804">
    <property type="component" value="Unassembled WGS sequence"/>
</dbReference>
<evidence type="ECO:0000256" key="3">
    <source>
        <dbReference type="ARBA" id="ARBA00023274"/>
    </source>
</evidence>
<dbReference type="InterPro" id="IPR001976">
    <property type="entry name" value="Ribosomal_eS24"/>
</dbReference>
<accession>A0A1J4MNX7</accession>
<dbReference type="VEuPathDB" id="CryptoDB:cand_008530"/>
<gene>
    <name evidence="5" type="ORF">cand_008530</name>
</gene>
<dbReference type="PANTHER" id="PTHR10496">
    <property type="entry name" value="40S RIBOSOMAL PROTEIN S24"/>
    <property type="match status" value="1"/>
</dbReference>
<dbReference type="InterPro" id="IPR053709">
    <property type="entry name" value="eRP_eS24_sf"/>
</dbReference>
<organism evidence="5 6">
    <name type="scientific">Cryptosporidium andersoni</name>
    <dbReference type="NCBI Taxonomy" id="117008"/>
    <lineage>
        <taxon>Eukaryota</taxon>
        <taxon>Sar</taxon>
        <taxon>Alveolata</taxon>
        <taxon>Apicomplexa</taxon>
        <taxon>Conoidasida</taxon>
        <taxon>Coccidia</taxon>
        <taxon>Eucoccidiorida</taxon>
        <taxon>Eimeriorina</taxon>
        <taxon>Cryptosporidiidae</taxon>
        <taxon>Cryptosporidium</taxon>
    </lineage>
</organism>